<gene>
    <name evidence="8" type="ORF">SAMN06265222_110125</name>
</gene>
<feature type="transmembrane region" description="Helical" evidence="6">
    <location>
        <begin position="6"/>
        <end position="23"/>
    </location>
</feature>
<keyword evidence="4 6" id="KW-1133">Transmembrane helix</keyword>
<dbReference type="PANTHER" id="PTHR21248:SF22">
    <property type="entry name" value="PHOSPHOLIPASE D"/>
    <property type="match status" value="1"/>
</dbReference>
<feature type="domain" description="PLD phosphodiesterase" evidence="7">
    <location>
        <begin position="385"/>
        <end position="412"/>
    </location>
</feature>
<dbReference type="PROSITE" id="PS50035">
    <property type="entry name" value="PLD"/>
    <property type="match status" value="2"/>
</dbReference>
<evidence type="ECO:0000313" key="8">
    <source>
        <dbReference type="EMBL" id="SMP67250.1"/>
    </source>
</evidence>
<keyword evidence="9" id="KW-1185">Reference proteome</keyword>
<comment type="subcellular location">
    <subcellularLocation>
        <location evidence="1">Cell membrane</location>
        <topology evidence="1">Multi-pass membrane protein</topology>
    </subcellularLocation>
</comment>
<feature type="domain" description="PLD phosphodiesterase" evidence="7">
    <location>
        <begin position="200"/>
        <end position="227"/>
    </location>
</feature>
<dbReference type="InterPro" id="IPR027379">
    <property type="entry name" value="CLS_N"/>
</dbReference>
<evidence type="ECO:0000256" key="5">
    <source>
        <dbReference type="ARBA" id="ARBA00023136"/>
    </source>
</evidence>
<feature type="transmembrane region" description="Helical" evidence="6">
    <location>
        <begin position="35"/>
        <end position="57"/>
    </location>
</feature>
<keyword evidence="5 6" id="KW-0472">Membrane</keyword>
<evidence type="ECO:0000313" key="9">
    <source>
        <dbReference type="Proteomes" id="UP001158067"/>
    </source>
</evidence>
<accession>A0ABY1QG13</accession>
<dbReference type="SMART" id="SM00155">
    <property type="entry name" value="PLDc"/>
    <property type="match status" value="2"/>
</dbReference>
<name>A0ABY1QG13_9BACT</name>
<dbReference type="EMBL" id="FXUG01000010">
    <property type="protein sequence ID" value="SMP67250.1"/>
    <property type="molecule type" value="Genomic_DNA"/>
</dbReference>
<dbReference type="PANTHER" id="PTHR21248">
    <property type="entry name" value="CARDIOLIPIN SYNTHASE"/>
    <property type="match status" value="1"/>
</dbReference>
<keyword evidence="3 6" id="KW-0812">Transmembrane</keyword>
<evidence type="ECO:0000256" key="4">
    <source>
        <dbReference type="ARBA" id="ARBA00022989"/>
    </source>
</evidence>
<dbReference type="Pfam" id="PF13396">
    <property type="entry name" value="PLDc_N"/>
    <property type="match status" value="1"/>
</dbReference>
<dbReference type="SUPFAM" id="SSF56024">
    <property type="entry name" value="Phospholipase D/nuclease"/>
    <property type="match status" value="2"/>
</dbReference>
<comment type="caution">
    <text evidence="8">The sequence shown here is derived from an EMBL/GenBank/DDBJ whole genome shotgun (WGS) entry which is preliminary data.</text>
</comment>
<proteinExistence type="predicted"/>
<dbReference type="InterPro" id="IPR001736">
    <property type="entry name" value="PLipase_D/transphosphatidylase"/>
</dbReference>
<reference evidence="8 9" key="1">
    <citation type="submission" date="2017-05" db="EMBL/GenBank/DDBJ databases">
        <authorList>
            <person name="Varghese N."/>
            <person name="Submissions S."/>
        </authorList>
    </citation>
    <scope>NUCLEOTIDE SEQUENCE [LARGE SCALE GENOMIC DNA]</scope>
    <source>
        <strain evidence="8 9">DSM 25457</strain>
    </source>
</reference>
<dbReference type="RefSeq" id="WP_283433897.1">
    <property type="nucleotide sequence ID" value="NZ_FXUG01000010.1"/>
</dbReference>
<evidence type="ECO:0000259" key="7">
    <source>
        <dbReference type="PROSITE" id="PS50035"/>
    </source>
</evidence>
<sequence length="468" mass="52942">MTYLSIYVSMLVGALCTVVALTAMERREKHNIGKFGWLILLLVTPPIGLVLFLIFGGKKMSAEHANRQTVVLPKPDEADAEVESSLARIATIRGLPKPSRNNRLRMVVSPQSMYESFFELIESAKERLLIHTFILIDDQVGNQLIERLCEKARSGVEVRLMVDGFGSFLFSNELLKRVDAAGGHTTRFKPITQFSRFAYLNFRNHRKYAIADGDRAFVGGANFVEYEMTLEPKDKTWVDYGMRIDGTAARQLEAVFLSDWSFTTGVDVVQTQRAIPDVDVENHPAVHASDQTTLQVIPVGPDGPPEVLDDLWMTAINRAQERVWIITPYFIPPPMAVRSLAMAVRRGVDVRVIYPDDSDMTPADLARHDYVTDLHDLGAKLLRFPDKMVHAKMLLVDQEVVYSGSANFDMRSFFLNYEVVIAIFSQAKIDQLAKWFVELESLCIRGPKPDTWPRKILGVMTRIFDEEL</sequence>
<dbReference type="InterPro" id="IPR025202">
    <property type="entry name" value="PLD-like_dom"/>
</dbReference>
<evidence type="ECO:0000256" key="6">
    <source>
        <dbReference type="SAM" id="Phobius"/>
    </source>
</evidence>
<dbReference type="Gene3D" id="3.30.870.10">
    <property type="entry name" value="Endonuclease Chain A"/>
    <property type="match status" value="2"/>
</dbReference>
<keyword evidence="2" id="KW-1003">Cell membrane</keyword>
<evidence type="ECO:0000256" key="2">
    <source>
        <dbReference type="ARBA" id="ARBA00022475"/>
    </source>
</evidence>
<protein>
    <submittedName>
        <fullName evidence="8">Cardiolipin synthetase 2</fullName>
    </submittedName>
</protein>
<evidence type="ECO:0000256" key="1">
    <source>
        <dbReference type="ARBA" id="ARBA00004651"/>
    </source>
</evidence>
<organism evidence="8 9">
    <name type="scientific">Neorhodopirellula lusitana</name>
    <dbReference type="NCBI Taxonomy" id="445327"/>
    <lineage>
        <taxon>Bacteria</taxon>
        <taxon>Pseudomonadati</taxon>
        <taxon>Planctomycetota</taxon>
        <taxon>Planctomycetia</taxon>
        <taxon>Pirellulales</taxon>
        <taxon>Pirellulaceae</taxon>
        <taxon>Neorhodopirellula</taxon>
    </lineage>
</organism>
<dbReference type="Pfam" id="PF13091">
    <property type="entry name" value="PLDc_2"/>
    <property type="match status" value="2"/>
</dbReference>
<dbReference type="Proteomes" id="UP001158067">
    <property type="component" value="Unassembled WGS sequence"/>
</dbReference>
<evidence type="ECO:0000256" key="3">
    <source>
        <dbReference type="ARBA" id="ARBA00022692"/>
    </source>
</evidence>